<dbReference type="EMBL" id="KQ977365">
    <property type="protein sequence ID" value="KYN03292.1"/>
    <property type="molecule type" value="Genomic_DNA"/>
</dbReference>
<evidence type="ECO:0000313" key="2">
    <source>
        <dbReference type="Proteomes" id="UP000078542"/>
    </source>
</evidence>
<sequence length="183" mass="22038">HRMSCNEKASNSKNKHYTLMERKVFLQILNDYKHVIELKYTNISNSEESICSKKISRKRKETFELSGVEDKLRIERLKGVMNHDEQLTNFKLEHEKKMANIKEDHLKIMNHQQLEHLKNMHKLMELEINKAKLKIVESQSAIKENIHACDVILILFIFIFTFFIIYFYFFYCLQNLFKSYLQS</sequence>
<accession>A0A151IJ80</accession>
<dbReference type="AlphaFoldDB" id="A0A151IJ80"/>
<name>A0A151IJ80_9HYME</name>
<reference evidence="1 2" key="1">
    <citation type="submission" date="2016-03" db="EMBL/GenBank/DDBJ databases">
        <title>Cyphomyrmex costatus WGS genome.</title>
        <authorList>
            <person name="Nygaard S."/>
            <person name="Hu H."/>
            <person name="Boomsma J."/>
            <person name="Zhang G."/>
        </authorList>
    </citation>
    <scope>NUCLEOTIDE SEQUENCE [LARGE SCALE GENOMIC DNA]</scope>
    <source>
        <strain evidence="1">MS0001</strain>
        <tissue evidence="1">Whole body</tissue>
    </source>
</reference>
<proteinExistence type="predicted"/>
<evidence type="ECO:0000313" key="1">
    <source>
        <dbReference type="EMBL" id="KYN03292.1"/>
    </source>
</evidence>
<dbReference type="Proteomes" id="UP000078542">
    <property type="component" value="Unassembled WGS sequence"/>
</dbReference>
<feature type="non-terminal residue" evidence="1">
    <location>
        <position position="1"/>
    </location>
</feature>
<keyword evidence="2" id="KW-1185">Reference proteome</keyword>
<organism evidence="1 2">
    <name type="scientific">Cyphomyrmex costatus</name>
    <dbReference type="NCBI Taxonomy" id="456900"/>
    <lineage>
        <taxon>Eukaryota</taxon>
        <taxon>Metazoa</taxon>
        <taxon>Ecdysozoa</taxon>
        <taxon>Arthropoda</taxon>
        <taxon>Hexapoda</taxon>
        <taxon>Insecta</taxon>
        <taxon>Pterygota</taxon>
        <taxon>Neoptera</taxon>
        <taxon>Endopterygota</taxon>
        <taxon>Hymenoptera</taxon>
        <taxon>Apocrita</taxon>
        <taxon>Aculeata</taxon>
        <taxon>Formicoidea</taxon>
        <taxon>Formicidae</taxon>
        <taxon>Myrmicinae</taxon>
        <taxon>Cyphomyrmex</taxon>
    </lineage>
</organism>
<protein>
    <submittedName>
        <fullName evidence="1">Uncharacterized protein</fullName>
    </submittedName>
</protein>
<gene>
    <name evidence="1" type="ORF">ALC62_05860</name>
</gene>